<proteinExistence type="predicted"/>
<reference evidence="3 4" key="1">
    <citation type="submission" date="2019-03" db="EMBL/GenBank/DDBJ databases">
        <title>Draft genome sequences of novel Actinobacteria.</title>
        <authorList>
            <person name="Sahin N."/>
            <person name="Ay H."/>
            <person name="Saygin H."/>
        </authorList>
    </citation>
    <scope>NUCLEOTIDE SEQUENCE [LARGE SCALE GENOMIC DNA]</scope>
    <source>
        <strain evidence="3 4">7K502</strain>
    </source>
</reference>
<feature type="transmembrane region" description="Helical" evidence="1">
    <location>
        <begin position="66"/>
        <end position="89"/>
    </location>
</feature>
<organism evidence="3 4">
    <name type="scientific">Saccharopolyspora elongata</name>
    <dbReference type="NCBI Taxonomy" id="2530387"/>
    <lineage>
        <taxon>Bacteria</taxon>
        <taxon>Bacillati</taxon>
        <taxon>Actinomycetota</taxon>
        <taxon>Actinomycetes</taxon>
        <taxon>Pseudonocardiales</taxon>
        <taxon>Pseudonocardiaceae</taxon>
        <taxon>Saccharopolyspora</taxon>
    </lineage>
</organism>
<dbReference type="Pfam" id="PF13360">
    <property type="entry name" value="PQQ_2"/>
    <property type="match status" value="1"/>
</dbReference>
<dbReference type="RefSeq" id="WP_132493004.1">
    <property type="nucleotide sequence ID" value="NZ_SMKW01000068.1"/>
</dbReference>
<dbReference type="SMART" id="SM00564">
    <property type="entry name" value="PQQ"/>
    <property type="match status" value="5"/>
</dbReference>
<evidence type="ECO:0000313" key="3">
    <source>
        <dbReference type="EMBL" id="TDD40696.1"/>
    </source>
</evidence>
<evidence type="ECO:0000259" key="2">
    <source>
        <dbReference type="Pfam" id="PF13360"/>
    </source>
</evidence>
<feature type="domain" description="Pyrrolo-quinoline quinone repeat" evidence="2">
    <location>
        <begin position="314"/>
        <end position="404"/>
    </location>
</feature>
<keyword evidence="1" id="KW-0472">Membrane</keyword>
<feature type="transmembrane region" description="Helical" evidence="1">
    <location>
        <begin position="133"/>
        <end position="150"/>
    </location>
</feature>
<keyword evidence="1" id="KW-0812">Transmembrane</keyword>
<dbReference type="Gene3D" id="2.130.10.10">
    <property type="entry name" value="YVTN repeat-like/Quinoprotein amine dehydrogenase"/>
    <property type="match status" value="1"/>
</dbReference>
<accession>A0A4R4Y8L1</accession>
<protein>
    <recommendedName>
        <fullName evidence="2">Pyrrolo-quinoline quinone repeat domain-containing protein</fullName>
    </recommendedName>
</protein>
<dbReference type="PANTHER" id="PTHR34512">
    <property type="entry name" value="CELL SURFACE PROTEIN"/>
    <property type="match status" value="1"/>
</dbReference>
<dbReference type="Proteomes" id="UP000294947">
    <property type="component" value="Unassembled WGS sequence"/>
</dbReference>
<dbReference type="InterPro" id="IPR015943">
    <property type="entry name" value="WD40/YVTN_repeat-like_dom_sf"/>
</dbReference>
<dbReference type="InterPro" id="IPR018391">
    <property type="entry name" value="PQQ_b-propeller_rpt"/>
</dbReference>
<dbReference type="SUPFAM" id="SSF50998">
    <property type="entry name" value="Quinoprotein alcohol dehydrogenase-like"/>
    <property type="match status" value="1"/>
</dbReference>
<evidence type="ECO:0000313" key="4">
    <source>
        <dbReference type="Proteomes" id="UP000294947"/>
    </source>
</evidence>
<dbReference type="InterPro" id="IPR002372">
    <property type="entry name" value="PQQ_rpt_dom"/>
</dbReference>
<dbReference type="InterPro" id="IPR011047">
    <property type="entry name" value="Quinoprotein_ADH-like_sf"/>
</dbReference>
<feature type="transmembrane region" description="Helical" evidence="1">
    <location>
        <begin position="101"/>
        <end position="121"/>
    </location>
</feature>
<keyword evidence="4" id="KW-1185">Reference proteome</keyword>
<dbReference type="PANTHER" id="PTHR34512:SF30">
    <property type="entry name" value="OUTER MEMBRANE PROTEIN ASSEMBLY FACTOR BAMB"/>
    <property type="match status" value="1"/>
</dbReference>
<dbReference type="AlphaFoldDB" id="A0A4R4Y8L1"/>
<name>A0A4R4Y8L1_9PSEU</name>
<comment type="caution">
    <text evidence="3">The sequence shown here is derived from an EMBL/GenBank/DDBJ whole genome shotgun (WGS) entry which is preliminary data.</text>
</comment>
<gene>
    <name evidence="3" type="ORF">E1288_35110</name>
</gene>
<evidence type="ECO:0000256" key="1">
    <source>
        <dbReference type="SAM" id="Phobius"/>
    </source>
</evidence>
<keyword evidence="1" id="KW-1133">Transmembrane helix</keyword>
<dbReference type="EMBL" id="SMKW01000068">
    <property type="protein sequence ID" value="TDD40696.1"/>
    <property type="molecule type" value="Genomic_DNA"/>
</dbReference>
<dbReference type="OrthoDB" id="3425865at2"/>
<sequence>MGLLIGAAGLMLFAWLGRDPGGRLSTTGSGLPADLAAPSAALLAGWVLVPLLAVLVAVALWRWSRLLAVTAVGGVVCVPAVLVVLLVSGHPEPGYAPGNQVALALPALIGAGVGTVLVGIGAHSARPHPVSSMTLPVAGLVVVIAAGVLVDVRIGDSRHVDATTAAPAAPAALPTSRLRPAWQRTFPGEEEYEIRAAGAGVVVWLESGIVALDGTTGGERWQYRRDDIDSVTGVHVFDSGRTVVFGFTTYTGVVDDEPYDRPAYHHSLVAFDAFTGERLWQSTDPVYGMEKRITTTETAQALIVARVNNAEPTSVEARDPRTNALLWQRPGTVRSCQNGEYPVTTSDVVVMRCDAVAVDARDGRELWRLTAPGDKVLTGTENGFIGVQTPQGELRALDARTGIEISGPPRLGAGYSDPHGSDVLVGDQRADQRTLNRLESQGPWHLVDVNGSVRWTNETLELADTRGLPFAFLPDAIAAIAAGDGYADGDLLLLDRATGTVLPTPELDDWNRSHWEPWQLAPVAAPGSLVAAQFADRFDSTTITGFR</sequence>
<feature type="transmembrane region" description="Helical" evidence="1">
    <location>
        <begin position="40"/>
        <end position="61"/>
    </location>
</feature>